<keyword evidence="2" id="KW-1185">Reference proteome</keyword>
<sequence length="86" mass="9421">MRIKALVPHTCARVSFTASCESLSSRMYQEDRRQRWHVYATRMYAVMTSVTTAGSKRPAAPGRCGGFKAPASQCELYTGASAPTSE</sequence>
<comment type="caution">
    <text evidence="1">The sequence shown here is derived from an EMBL/GenBank/DDBJ whole genome shotgun (WGS) entry which is preliminary data.</text>
</comment>
<evidence type="ECO:0000313" key="2">
    <source>
        <dbReference type="Proteomes" id="UP000299102"/>
    </source>
</evidence>
<accession>A0A4C1U5Z7</accession>
<dbReference type="Proteomes" id="UP000299102">
    <property type="component" value="Unassembled WGS sequence"/>
</dbReference>
<dbReference type="EMBL" id="BGZK01000132">
    <property type="protein sequence ID" value="GBP21765.1"/>
    <property type="molecule type" value="Genomic_DNA"/>
</dbReference>
<organism evidence="1 2">
    <name type="scientific">Eumeta variegata</name>
    <name type="common">Bagworm moth</name>
    <name type="synonym">Eumeta japonica</name>
    <dbReference type="NCBI Taxonomy" id="151549"/>
    <lineage>
        <taxon>Eukaryota</taxon>
        <taxon>Metazoa</taxon>
        <taxon>Ecdysozoa</taxon>
        <taxon>Arthropoda</taxon>
        <taxon>Hexapoda</taxon>
        <taxon>Insecta</taxon>
        <taxon>Pterygota</taxon>
        <taxon>Neoptera</taxon>
        <taxon>Endopterygota</taxon>
        <taxon>Lepidoptera</taxon>
        <taxon>Glossata</taxon>
        <taxon>Ditrysia</taxon>
        <taxon>Tineoidea</taxon>
        <taxon>Psychidae</taxon>
        <taxon>Oiketicinae</taxon>
        <taxon>Eumeta</taxon>
    </lineage>
</organism>
<gene>
    <name evidence="1" type="ORF">EVAR_10943_1</name>
</gene>
<protein>
    <submittedName>
        <fullName evidence="1">Uncharacterized protein</fullName>
    </submittedName>
</protein>
<name>A0A4C1U5Z7_EUMVA</name>
<dbReference type="AlphaFoldDB" id="A0A4C1U5Z7"/>
<reference evidence="1 2" key="1">
    <citation type="journal article" date="2019" name="Commun. Biol.">
        <title>The bagworm genome reveals a unique fibroin gene that provides high tensile strength.</title>
        <authorList>
            <person name="Kono N."/>
            <person name="Nakamura H."/>
            <person name="Ohtoshi R."/>
            <person name="Tomita M."/>
            <person name="Numata K."/>
            <person name="Arakawa K."/>
        </authorList>
    </citation>
    <scope>NUCLEOTIDE SEQUENCE [LARGE SCALE GENOMIC DNA]</scope>
</reference>
<proteinExistence type="predicted"/>
<evidence type="ECO:0000313" key="1">
    <source>
        <dbReference type="EMBL" id="GBP21765.1"/>
    </source>
</evidence>